<dbReference type="Pfam" id="PF12776">
    <property type="entry name" value="Myb_DNA-bind_3"/>
    <property type="match status" value="1"/>
</dbReference>
<organism evidence="3 4">
    <name type="scientific">Puccinia graminis f. sp. tritici</name>
    <dbReference type="NCBI Taxonomy" id="56615"/>
    <lineage>
        <taxon>Eukaryota</taxon>
        <taxon>Fungi</taxon>
        <taxon>Dikarya</taxon>
        <taxon>Basidiomycota</taxon>
        <taxon>Pucciniomycotina</taxon>
        <taxon>Pucciniomycetes</taxon>
        <taxon>Pucciniales</taxon>
        <taxon>Pucciniaceae</taxon>
        <taxon>Puccinia</taxon>
    </lineage>
</organism>
<evidence type="ECO:0000256" key="1">
    <source>
        <dbReference type="SAM" id="MobiDB-lite"/>
    </source>
</evidence>
<dbReference type="PANTHER" id="PTHR46929:SF3">
    <property type="entry name" value="MYB_SANT-LIKE DOMAIN-CONTAINING PROTEIN"/>
    <property type="match status" value="1"/>
</dbReference>
<feature type="region of interest" description="Disordered" evidence="1">
    <location>
        <begin position="239"/>
        <end position="299"/>
    </location>
</feature>
<gene>
    <name evidence="3" type="ORF">PGTUg99_016568</name>
</gene>
<sequence>MARGRRGRPSQPPHLSPNTHLSNERAALLSPGSASTDTQSRPISQVSTPGLSSPVFTTPDNTQSSIGNPSTQLSPTPNPGGQLPTPPTQVNGGSFPELDDGGGPGKVIWNTAMEKSALDLYVRAVQSGRRSDTGFKIDVHRWVAAELAAEYPGIAFTGEKVRSKYNQSFKKWYDAFLACKDASGFGWNDQHNMVTAADDVWDAFLISHPAARRFKNTPFPEYNDLFIIFGGSAATGSLRRGVAGEGHGNPERTDDDMGPNAPEGGSEDEDLNPSGPEARGESQRPGVRPRRKHRITSGDRFENSIDRLITAFAATAQPAPELTTRVEQAITRFQEKFAEGLTLDDLVAGFSILENESKAQTFLAIRNDDHCRAWITRQIEIHHSTHEF</sequence>
<feature type="compositionally biased region" description="Polar residues" evidence="1">
    <location>
        <begin position="32"/>
        <end position="75"/>
    </location>
</feature>
<feature type="region of interest" description="Disordered" evidence="1">
    <location>
        <begin position="1"/>
        <end position="105"/>
    </location>
</feature>
<dbReference type="AlphaFoldDB" id="A0A5B0S9J3"/>
<evidence type="ECO:0000313" key="4">
    <source>
        <dbReference type="Proteomes" id="UP000325313"/>
    </source>
</evidence>
<dbReference type="Proteomes" id="UP000325313">
    <property type="component" value="Unassembled WGS sequence"/>
</dbReference>
<evidence type="ECO:0000313" key="3">
    <source>
        <dbReference type="EMBL" id="KAA1133773.1"/>
    </source>
</evidence>
<name>A0A5B0S9J3_PUCGR</name>
<accession>A0A5B0S9J3</accession>
<feature type="domain" description="Myb/SANT-like" evidence="2">
    <location>
        <begin position="109"/>
        <end position="203"/>
    </location>
</feature>
<reference evidence="3 4" key="1">
    <citation type="submission" date="2019-05" db="EMBL/GenBank/DDBJ databases">
        <title>Emergence of the Ug99 lineage of the wheat stem rust pathogen through somatic hybridization.</title>
        <authorList>
            <person name="Li F."/>
            <person name="Upadhyaya N.M."/>
            <person name="Sperschneider J."/>
            <person name="Matny O."/>
            <person name="Nguyen-Phuc H."/>
            <person name="Mago R."/>
            <person name="Raley C."/>
            <person name="Miller M.E."/>
            <person name="Silverstein K.A.T."/>
            <person name="Henningsen E."/>
            <person name="Hirsch C.D."/>
            <person name="Visser B."/>
            <person name="Pretorius Z.A."/>
            <person name="Steffenson B.J."/>
            <person name="Schwessinger B."/>
            <person name="Dodds P.N."/>
            <person name="Figueroa M."/>
        </authorList>
    </citation>
    <scope>NUCLEOTIDE SEQUENCE [LARGE SCALE GENOMIC DNA]</scope>
    <source>
        <strain evidence="3 4">Ug99</strain>
    </source>
</reference>
<dbReference type="PANTHER" id="PTHR46929">
    <property type="entry name" value="EXPRESSED PROTEIN"/>
    <property type="match status" value="1"/>
</dbReference>
<proteinExistence type="predicted"/>
<evidence type="ECO:0000259" key="2">
    <source>
        <dbReference type="Pfam" id="PF12776"/>
    </source>
</evidence>
<protein>
    <recommendedName>
        <fullName evidence="2">Myb/SANT-like domain-containing protein</fullName>
    </recommendedName>
</protein>
<comment type="caution">
    <text evidence="3">The sequence shown here is derived from an EMBL/GenBank/DDBJ whole genome shotgun (WGS) entry which is preliminary data.</text>
</comment>
<dbReference type="EMBL" id="VDEP01000070">
    <property type="protein sequence ID" value="KAA1133773.1"/>
    <property type="molecule type" value="Genomic_DNA"/>
</dbReference>
<dbReference type="InterPro" id="IPR024752">
    <property type="entry name" value="Myb/SANT-like_dom"/>
</dbReference>